<keyword evidence="2" id="KW-0378">Hydrolase</keyword>
<dbReference type="Gene3D" id="3.40.710.10">
    <property type="entry name" value="DD-peptidase/beta-lactamase superfamily"/>
    <property type="match status" value="1"/>
</dbReference>
<dbReference type="PANTHER" id="PTHR43283">
    <property type="entry name" value="BETA-LACTAMASE-RELATED"/>
    <property type="match status" value="1"/>
</dbReference>
<dbReference type="InterPro" id="IPR012338">
    <property type="entry name" value="Beta-lactam/transpept-like"/>
</dbReference>
<feature type="domain" description="Beta-lactamase-related" evidence="3">
    <location>
        <begin position="9"/>
        <end position="382"/>
    </location>
</feature>
<proteinExistence type="inferred from homology"/>
<dbReference type="InParanoid" id="A0A0C3GIZ3"/>
<dbReference type="InterPro" id="IPR050789">
    <property type="entry name" value="Diverse_Enzym_Activities"/>
</dbReference>
<dbReference type="STRING" id="913774.A0A0C3GIZ3"/>
<dbReference type="OrthoDB" id="428260at2759"/>
<reference evidence="4 5" key="1">
    <citation type="submission" date="2014-04" db="EMBL/GenBank/DDBJ databases">
        <authorList>
            <consortium name="DOE Joint Genome Institute"/>
            <person name="Kuo A."/>
            <person name="Martino E."/>
            <person name="Perotto S."/>
            <person name="Kohler A."/>
            <person name="Nagy L.G."/>
            <person name="Floudas D."/>
            <person name="Copeland A."/>
            <person name="Barry K.W."/>
            <person name="Cichocki N."/>
            <person name="Veneault-Fourrey C."/>
            <person name="LaButti K."/>
            <person name="Lindquist E.A."/>
            <person name="Lipzen A."/>
            <person name="Lundell T."/>
            <person name="Morin E."/>
            <person name="Murat C."/>
            <person name="Sun H."/>
            <person name="Tunlid A."/>
            <person name="Henrissat B."/>
            <person name="Grigoriev I.V."/>
            <person name="Hibbett D.S."/>
            <person name="Martin F."/>
            <person name="Nordberg H.P."/>
            <person name="Cantor M.N."/>
            <person name="Hua S.X."/>
        </authorList>
    </citation>
    <scope>NUCLEOTIDE SEQUENCE [LARGE SCALE GENOMIC DNA]</scope>
    <source>
        <strain evidence="4 5">Zn</strain>
    </source>
</reference>
<gene>
    <name evidence="4" type="ORF">OIDMADRAFT_106198</name>
</gene>
<dbReference type="PANTHER" id="PTHR43283:SF17">
    <property type="entry name" value="(LOVD), PUTATIVE (AFU_ORTHOLOGUE AFUA_5G00920)-RELATED"/>
    <property type="match status" value="1"/>
</dbReference>
<organism evidence="4 5">
    <name type="scientific">Oidiodendron maius (strain Zn)</name>
    <dbReference type="NCBI Taxonomy" id="913774"/>
    <lineage>
        <taxon>Eukaryota</taxon>
        <taxon>Fungi</taxon>
        <taxon>Dikarya</taxon>
        <taxon>Ascomycota</taxon>
        <taxon>Pezizomycotina</taxon>
        <taxon>Leotiomycetes</taxon>
        <taxon>Leotiomycetes incertae sedis</taxon>
        <taxon>Myxotrichaceae</taxon>
        <taxon>Oidiodendron</taxon>
    </lineage>
</organism>
<dbReference type="AlphaFoldDB" id="A0A0C3GIZ3"/>
<accession>A0A0C3GIZ3</accession>
<evidence type="ECO:0000259" key="3">
    <source>
        <dbReference type="Pfam" id="PF00144"/>
    </source>
</evidence>
<sequence>MSSLEDQFDAACATGDIPGVVLVASGVDGAFMYQKAFGMKSPTEQMDLNATFILASCTKLMTSIAALQCVERGQVGLDDDLGEVLSELKDCDIITEFKEGTEEPILKKAENKITLRQLLTHTSGFGFERANPLLRRWRKSIGGQSQNKKGMSLMEFATKPLIFEPGTSWSYGASTDWVGILVMRLNDMSLEAYMQKYIWDPLGIKNITFHQELKPEVKQNLVTLTMRGEQGVYVIGQPTDAKVRWIDDKLYDDPVADEFGSGGAVGSAVEFIKILESICADDGRLLMSETIDEMFSPQLSEDCQKKFNEMMNYLATIQQSATQKPPSKLGHGLAGSILMEDRESGSKSGTLSWGGLPNLLWSIDRQSGLSWMYACNVVPTGDVKSRQMMRLFEEEMCKRIGEL</sequence>
<keyword evidence="5" id="KW-1185">Reference proteome</keyword>
<dbReference type="GO" id="GO:0016787">
    <property type="term" value="F:hydrolase activity"/>
    <property type="evidence" value="ECO:0007669"/>
    <property type="project" value="UniProtKB-KW"/>
</dbReference>
<name>A0A0C3GIZ3_OIDMZ</name>
<dbReference type="EMBL" id="KN832885">
    <property type="protein sequence ID" value="KIM96110.1"/>
    <property type="molecule type" value="Genomic_DNA"/>
</dbReference>
<protein>
    <recommendedName>
        <fullName evidence="3">Beta-lactamase-related domain-containing protein</fullName>
    </recommendedName>
</protein>
<evidence type="ECO:0000256" key="1">
    <source>
        <dbReference type="ARBA" id="ARBA00009009"/>
    </source>
</evidence>
<dbReference type="Pfam" id="PF00144">
    <property type="entry name" value="Beta-lactamase"/>
    <property type="match status" value="1"/>
</dbReference>
<evidence type="ECO:0000256" key="2">
    <source>
        <dbReference type="ARBA" id="ARBA00022801"/>
    </source>
</evidence>
<evidence type="ECO:0000313" key="4">
    <source>
        <dbReference type="EMBL" id="KIM96110.1"/>
    </source>
</evidence>
<dbReference type="SUPFAM" id="SSF56601">
    <property type="entry name" value="beta-lactamase/transpeptidase-like"/>
    <property type="match status" value="1"/>
</dbReference>
<evidence type="ECO:0000313" key="5">
    <source>
        <dbReference type="Proteomes" id="UP000054321"/>
    </source>
</evidence>
<dbReference type="Proteomes" id="UP000054321">
    <property type="component" value="Unassembled WGS sequence"/>
</dbReference>
<comment type="similarity">
    <text evidence="1">Belongs to the class-A beta-lactamase family.</text>
</comment>
<dbReference type="HOGENOM" id="CLU_020027_11_1_1"/>
<dbReference type="InterPro" id="IPR001466">
    <property type="entry name" value="Beta-lactam-related"/>
</dbReference>
<reference evidence="5" key="2">
    <citation type="submission" date="2015-01" db="EMBL/GenBank/DDBJ databases">
        <title>Evolutionary Origins and Diversification of the Mycorrhizal Mutualists.</title>
        <authorList>
            <consortium name="DOE Joint Genome Institute"/>
            <consortium name="Mycorrhizal Genomics Consortium"/>
            <person name="Kohler A."/>
            <person name="Kuo A."/>
            <person name="Nagy L.G."/>
            <person name="Floudas D."/>
            <person name="Copeland A."/>
            <person name="Barry K.W."/>
            <person name="Cichocki N."/>
            <person name="Veneault-Fourrey C."/>
            <person name="LaButti K."/>
            <person name="Lindquist E.A."/>
            <person name="Lipzen A."/>
            <person name="Lundell T."/>
            <person name="Morin E."/>
            <person name="Murat C."/>
            <person name="Riley R."/>
            <person name="Ohm R."/>
            <person name="Sun H."/>
            <person name="Tunlid A."/>
            <person name="Henrissat B."/>
            <person name="Grigoriev I.V."/>
            <person name="Hibbett D.S."/>
            <person name="Martin F."/>
        </authorList>
    </citation>
    <scope>NUCLEOTIDE SEQUENCE [LARGE SCALE GENOMIC DNA]</scope>
    <source>
        <strain evidence="5">Zn</strain>
    </source>
</reference>